<dbReference type="EMBL" id="ACPB03024357">
    <property type="status" value="NOT_ANNOTATED_CDS"/>
    <property type="molecule type" value="Genomic_DNA"/>
</dbReference>
<evidence type="ECO:0000313" key="1">
    <source>
        <dbReference type="EnsemblMetazoa" id="RPRC010479-PA"/>
    </source>
</evidence>
<name>T1I2F9_RHOPR</name>
<sequence length="153" mass="17023">ILFTVACLAAFFMNALFKYIPSVEYKYHLHFRKRCISFDAMKTSIYILFTVVCVAAFFMQALAIKVNSGFKKEGKDKPATPLAQKPEVEARVSATVTDPPGVLTNNPFAPLDDLQNMETAAPASIRVNKPPPVYVKNLSWNVHDEEAPTGRRG</sequence>
<proteinExistence type="predicted"/>
<dbReference type="VEuPathDB" id="VectorBase:RPRC010479"/>
<accession>T1I2F9</accession>
<dbReference type="AlphaFoldDB" id="T1I2F9"/>
<dbReference type="InParanoid" id="T1I2F9"/>
<dbReference type="EMBL" id="ACPB03024356">
    <property type="status" value="NOT_ANNOTATED_CDS"/>
    <property type="molecule type" value="Genomic_DNA"/>
</dbReference>
<dbReference type="EMBL" id="ACPB03024355">
    <property type="status" value="NOT_ANNOTATED_CDS"/>
    <property type="molecule type" value="Genomic_DNA"/>
</dbReference>
<dbReference type="Proteomes" id="UP000015103">
    <property type="component" value="Unassembled WGS sequence"/>
</dbReference>
<dbReference type="HOGENOM" id="CLU_1717856_0_0_1"/>
<evidence type="ECO:0000313" key="2">
    <source>
        <dbReference type="Proteomes" id="UP000015103"/>
    </source>
</evidence>
<protein>
    <submittedName>
        <fullName evidence="1">Uncharacterized protein</fullName>
    </submittedName>
</protein>
<organism evidence="1 2">
    <name type="scientific">Rhodnius prolixus</name>
    <name type="common">Triatomid bug</name>
    <dbReference type="NCBI Taxonomy" id="13249"/>
    <lineage>
        <taxon>Eukaryota</taxon>
        <taxon>Metazoa</taxon>
        <taxon>Ecdysozoa</taxon>
        <taxon>Arthropoda</taxon>
        <taxon>Hexapoda</taxon>
        <taxon>Insecta</taxon>
        <taxon>Pterygota</taxon>
        <taxon>Neoptera</taxon>
        <taxon>Paraneoptera</taxon>
        <taxon>Hemiptera</taxon>
        <taxon>Heteroptera</taxon>
        <taxon>Panheteroptera</taxon>
        <taxon>Cimicomorpha</taxon>
        <taxon>Reduviidae</taxon>
        <taxon>Triatominae</taxon>
        <taxon>Rhodnius</taxon>
    </lineage>
</organism>
<dbReference type="EnsemblMetazoa" id="RPRC010479-RA">
    <property type="protein sequence ID" value="RPRC010479-PA"/>
    <property type="gene ID" value="RPRC010479"/>
</dbReference>
<keyword evidence="2" id="KW-1185">Reference proteome</keyword>
<reference evidence="1" key="1">
    <citation type="submission" date="2015-05" db="UniProtKB">
        <authorList>
            <consortium name="EnsemblMetazoa"/>
        </authorList>
    </citation>
    <scope>IDENTIFICATION</scope>
</reference>